<dbReference type="RefSeq" id="WP_137450494.1">
    <property type="nucleotide sequence ID" value="NZ_SZZH01000003.1"/>
</dbReference>
<evidence type="ECO:0000313" key="2">
    <source>
        <dbReference type="Proteomes" id="UP000306985"/>
    </source>
</evidence>
<comment type="caution">
    <text evidence="1">The sequence shown here is derived from an EMBL/GenBank/DDBJ whole genome shotgun (WGS) entry which is preliminary data.</text>
</comment>
<gene>
    <name evidence="1" type="ORF">FDO65_15135</name>
</gene>
<name>A0A4U6QF10_9ACTN</name>
<reference evidence="1 2" key="1">
    <citation type="submission" date="2019-05" db="EMBL/GenBank/DDBJ databases">
        <title>Nakamurella sp. N5BH11, whole genome shotgun sequence.</title>
        <authorList>
            <person name="Tuo L."/>
        </authorList>
    </citation>
    <scope>NUCLEOTIDE SEQUENCE [LARGE SCALE GENOMIC DNA]</scope>
    <source>
        <strain evidence="1 2">N5BH11</strain>
    </source>
</reference>
<keyword evidence="2" id="KW-1185">Reference proteome</keyword>
<evidence type="ECO:0000313" key="1">
    <source>
        <dbReference type="EMBL" id="TKV58834.1"/>
    </source>
</evidence>
<accession>A0A4U6QF10</accession>
<protein>
    <submittedName>
        <fullName evidence="1">Uncharacterized protein</fullName>
    </submittedName>
</protein>
<dbReference type="EMBL" id="SZZH01000003">
    <property type="protein sequence ID" value="TKV58834.1"/>
    <property type="molecule type" value="Genomic_DNA"/>
</dbReference>
<dbReference type="AlphaFoldDB" id="A0A4U6QF10"/>
<organism evidence="1 2">
    <name type="scientific">Nakamurella flava</name>
    <dbReference type="NCBI Taxonomy" id="2576308"/>
    <lineage>
        <taxon>Bacteria</taxon>
        <taxon>Bacillati</taxon>
        <taxon>Actinomycetota</taxon>
        <taxon>Actinomycetes</taxon>
        <taxon>Nakamurellales</taxon>
        <taxon>Nakamurellaceae</taxon>
        <taxon>Nakamurella</taxon>
    </lineage>
</organism>
<proteinExistence type="predicted"/>
<sequence>MSASQALEVIRRHGSARDVQTALYYVTRGRTAMLLDLARSVQPAAGPDGTENGAGAVLRDRIETTPRVDVVLSDRLG</sequence>
<dbReference type="Proteomes" id="UP000306985">
    <property type="component" value="Unassembled WGS sequence"/>
</dbReference>